<dbReference type="Pfam" id="PF05071">
    <property type="entry name" value="NDUFA12"/>
    <property type="match status" value="1"/>
</dbReference>
<name>A0AAW5R3N7_9HYPH</name>
<dbReference type="GO" id="GO:0045271">
    <property type="term" value="C:respiratory chain complex I"/>
    <property type="evidence" value="ECO:0007669"/>
    <property type="project" value="InterPro"/>
</dbReference>
<evidence type="ECO:0000256" key="1">
    <source>
        <dbReference type="SAM" id="MobiDB-lite"/>
    </source>
</evidence>
<comment type="caution">
    <text evidence="2">The sequence shown here is derived from an EMBL/GenBank/DDBJ whole genome shotgun (WGS) entry which is preliminary data.</text>
</comment>
<dbReference type="PANTHER" id="PTHR12910">
    <property type="entry name" value="NADH-UBIQUINONE OXIDOREDUCTASE SUBUNIT B17.2"/>
    <property type="match status" value="1"/>
</dbReference>
<dbReference type="AlphaFoldDB" id="A0AAW5R3N7"/>
<dbReference type="GO" id="GO:0006979">
    <property type="term" value="P:response to oxidative stress"/>
    <property type="evidence" value="ECO:0007669"/>
    <property type="project" value="TreeGrafter"/>
</dbReference>
<dbReference type="InterPro" id="IPR007763">
    <property type="entry name" value="NDUFA12"/>
</dbReference>
<accession>A0AAW5R3N7</accession>
<feature type="region of interest" description="Disordered" evidence="1">
    <location>
        <begin position="85"/>
        <end position="136"/>
    </location>
</feature>
<organism evidence="2 3">
    <name type="scientific">Microbaculum marinisediminis</name>
    <dbReference type="NCBI Taxonomy" id="2931392"/>
    <lineage>
        <taxon>Bacteria</taxon>
        <taxon>Pseudomonadati</taxon>
        <taxon>Pseudomonadota</taxon>
        <taxon>Alphaproteobacteria</taxon>
        <taxon>Hyphomicrobiales</taxon>
        <taxon>Tepidamorphaceae</taxon>
        <taxon>Microbaculum</taxon>
    </lineage>
</organism>
<evidence type="ECO:0000313" key="2">
    <source>
        <dbReference type="EMBL" id="MCT8973130.1"/>
    </source>
</evidence>
<reference evidence="2 3" key="1">
    <citation type="submission" date="2022-04" db="EMBL/GenBank/DDBJ databases">
        <authorList>
            <person name="Ye Y.-Q."/>
            <person name="Du Z.-J."/>
        </authorList>
    </citation>
    <scope>NUCLEOTIDE SEQUENCE [LARGE SCALE GENOMIC DNA]</scope>
    <source>
        <strain evidence="2 3">A6E488</strain>
    </source>
</reference>
<dbReference type="PANTHER" id="PTHR12910:SF2">
    <property type="entry name" value="NADH DEHYDROGENASE [UBIQUINONE] 1 ALPHA SUBCOMPLEX SUBUNIT 12"/>
    <property type="match status" value="1"/>
</dbReference>
<gene>
    <name evidence="2" type="ORF">MUB46_14800</name>
</gene>
<dbReference type="NCBIfam" id="NF006040">
    <property type="entry name" value="PRK08183.1"/>
    <property type="match status" value="1"/>
</dbReference>
<dbReference type="Proteomes" id="UP001320898">
    <property type="component" value="Unassembled WGS sequence"/>
</dbReference>
<keyword evidence="3" id="KW-1185">Reference proteome</keyword>
<protein>
    <submittedName>
        <fullName evidence="2">NADH:ubiquinone oxidoreductase subunit NDUFA12</fullName>
    </submittedName>
</protein>
<evidence type="ECO:0000313" key="3">
    <source>
        <dbReference type="Proteomes" id="UP001320898"/>
    </source>
</evidence>
<proteinExistence type="predicted"/>
<dbReference type="RefSeq" id="WP_261616710.1">
    <property type="nucleotide sequence ID" value="NZ_JALIDZ010000006.1"/>
</dbReference>
<sequence>MRDFIIQIFAWWHKATLGTRFNTWLRGEFVGEDEFGNRYYRTRGGAVDRDLGFQRRWVLFNGPAEASMIPPGWWGWMHHKVDTPPTETDYQPREWQKPHQPNMTGTAAAYRPPGSTLTPERRPRVTGDYEAWSPDA</sequence>
<dbReference type="EMBL" id="JALIDZ010000006">
    <property type="protein sequence ID" value="MCT8973130.1"/>
    <property type="molecule type" value="Genomic_DNA"/>
</dbReference>